<name>A0A085W073_9BACT</name>
<organism evidence="1 2">
    <name type="scientific">Hyalangium minutum</name>
    <dbReference type="NCBI Taxonomy" id="394096"/>
    <lineage>
        <taxon>Bacteria</taxon>
        <taxon>Pseudomonadati</taxon>
        <taxon>Myxococcota</taxon>
        <taxon>Myxococcia</taxon>
        <taxon>Myxococcales</taxon>
        <taxon>Cystobacterineae</taxon>
        <taxon>Archangiaceae</taxon>
        <taxon>Hyalangium</taxon>
    </lineage>
</organism>
<dbReference type="InterPro" id="IPR011750">
    <property type="entry name" value="Gmx_para_CXXCG"/>
</dbReference>
<reference evidence="1 2" key="1">
    <citation type="submission" date="2014-04" db="EMBL/GenBank/DDBJ databases">
        <title>Genome assembly of Hyalangium minutum DSM 14724.</title>
        <authorList>
            <person name="Sharma G."/>
            <person name="Subramanian S."/>
        </authorList>
    </citation>
    <scope>NUCLEOTIDE SEQUENCE [LARGE SCALE GENOMIC DNA]</scope>
    <source>
        <strain evidence="1 2">DSM 14724</strain>
    </source>
</reference>
<dbReference type="Pfam" id="PF09535">
    <property type="entry name" value="Gmx_para_CXXCG"/>
    <property type="match status" value="1"/>
</dbReference>
<evidence type="ECO:0000313" key="1">
    <source>
        <dbReference type="EMBL" id="KFE61086.1"/>
    </source>
</evidence>
<gene>
    <name evidence="1" type="ORF">DB31_4521</name>
</gene>
<comment type="caution">
    <text evidence="1">The sequence shown here is derived from an EMBL/GenBank/DDBJ whole genome shotgun (WGS) entry which is preliminary data.</text>
</comment>
<dbReference type="AlphaFoldDB" id="A0A085W073"/>
<dbReference type="STRING" id="394096.DB31_4521"/>
<proteinExistence type="predicted"/>
<dbReference type="Proteomes" id="UP000028725">
    <property type="component" value="Unassembled WGS sequence"/>
</dbReference>
<accession>A0A085W073</accession>
<sequence length="178" mass="20221">MPRVEKDYAEFERLREQVRPWAPPGARLRAGAAFGPLNGSAQGEFGPLVMAYPWELLMKPEALARLQAEGMRGLKGCRTALRFRKKNPPELLEMELLSWGRFHPDCLPERPPPCPRCGIESFDLPEHPILATSTLPQNLDLFRLEWALIIGTERFVEAVQRLGLEHDLTFRELPVRGG</sequence>
<evidence type="ECO:0000313" key="2">
    <source>
        <dbReference type="Proteomes" id="UP000028725"/>
    </source>
</evidence>
<protein>
    <submittedName>
        <fullName evidence="1">Uncharacterized protein</fullName>
    </submittedName>
</protein>
<dbReference type="EMBL" id="JMCB01000025">
    <property type="protein sequence ID" value="KFE61086.1"/>
    <property type="molecule type" value="Genomic_DNA"/>
</dbReference>
<keyword evidence="2" id="KW-1185">Reference proteome</keyword>
<dbReference type="NCBIfam" id="TIGR02264">
    <property type="entry name" value="gmx_para_CXXCG"/>
    <property type="match status" value="1"/>
</dbReference>